<feature type="transmembrane region" description="Helical" evidence="9">
    <location>
        <begin position="424"/>
        <end position="444"/>
    </location>
</feature>
<evidence type="ECO:0000256" key="5">
    <source>
        <dbReference type="ARBA" id="ARBA00022692"/>
    </source>
</evidence>
<organism evidence="10 11">
    <name type="scientific">Natronoglycomyces albus</name>
    <dbReference type="NCBI Taxonomy" id="2811108"/>
    <lineage>
        <taxon>Bacteria</taxon>
        <taxon>Bacillati</taxon>
        <taxon>Actinomycetota</taxon>
        <taxon>Actinomycetes</taxon>
        <taxon>Glycomycetales</taxon>
        <taxon>Glycomycetaceae</taxon>
        <taxon>Natronoglycomyces</taxon>
    </lineage>
</organism>
<feature type="transmembrane region" description="Helical" evidence="9">
    <location>
        <begin position="214"/>
        <end position="232"/>
    </location>
</feature>
<evidence type="ECO:0000256" key="7">
    <source>
        <dbReference type="ARBA" id="ARBA00023136"/>
    </source>
</evidence>
<dbReference type="KEGG" id="nav:JQS30_10495"/>
<dbReference type="Pfam" id="PF02028">
    <property type="entry name" value="BCCT"/>
    <property type="match status" value="1"/>
</dbReference>
<dbReference type="InterPro" id="IPR000060">
    <property type="entry name" value="BCCT_transptr"/>
</dbReference>
<comment type="similarity">
    <text evidence="2">Belongs to the BCCT transporter (TC 2.A.15) family.</text>
</comment>
<evidence type="ECO:0000256" key="9">
    <source>
        <dbReference type="SAM" id="Phobius"/>
    </source>
</evidence>
<dbReference type="EMBL" id="CP070496">
    <property type="protein sequence ID" value="QSB04232.1"/>
    <property type="molecule type" value="Genomic_DNA"/>
</dbReference>
<feature type="transmembrane region" description="Helical" evidence="9">
    <location>
        <begin position="498"/>
        <end position="519"/>
    </location>
</feature>
<feature type="compositionally biased region" description="Low complexity" evidence="8">
    <location>
        <begin position="1"/>
        <end position="14"/>
    </location>
</feature>
<evidence type="ECO:0000256" key="2">
    <source>
        <dbReference type="ARBA" id="ARBA00005658"/>
    </source>
</evidence>
<dbReference type="AlphaFoldDB" id="A0A895XK92"/>
<protein>
    <submittedName>
        <fullName evidence="10">BCCT family transporter</fullName>
    </submittedName>
</protein>
<evidence type="ECO:0000256" key="6">
    <source>
        <dbReference type="ARBA" id="ARBA00022989"/>
    </source>
</evidence>
<reference evidence="10" key="1">
    <citation type="submission" date="2021-02" db="EMBL/GenBank/DDBJ databases">
        <title>Natronoglycomyces albus gen. nov., sp. nov, a haloalkaliphilic actinobacterium from a soda solonchak soil.</title>
        <authorList>
            <person name="Sorokin D.Y."/>
            <person name="Khijniak T.V."/>
            <person name="Zakharycheva A.P."/>
            <person name="Boueva O.V."/>
            <person name="Ariskina E.V."/>
            <person name="Hahnke R.L."/>
            <person name="Bunk B."/>
            <person name="Sproer C."/>
            <person name="Schumann P."/>
            <person name="Evtushenko L.I."/>
            <person name="Kublanov I.V."/>
        </authorList>
    </citation>
    <scope>NUCLEOTIDE SEQUENCE</scope>
    <source>
        <strain evidence="10">DSM 106290</strain>
    </source>
</reference>
<keyword evidence="5 9" id="KW-0812">Transmembrane</keyword>
<feature type="transmembrane region" description="Helical" evidence="9">
    <location>
        <begin position="70"/>
        <end position="90"/>
    </location>
</feature>
<feature type="transmembrane region" description="Helical" evidence="9">
    <location>
        <begin position="252"/>
        <end position="273"/>
    </location>
</feature>
<feature type="transmembrane region" description="Helical" evidence="9">
    <location>
        <begin position="110"/>
        <end position="131"/>
    </location>
</feature>
<evidence type="ECO:0000256" key="8">
    <source>
        <dbReference type="SAM" id="MobiDB-lite"/>
    </source>
</evidence>
<proteinExistence type="inferred from homology"/>
<feature type="transmembrane region" description="Helical" evidence="9">
    <location>
        <begin position="340"/>
        <end position="358"/>
    </location>
</feature>
<feature type="compositionally biased region" description="Basic and acidic residues" evidence="8">
    <location>
        <begin position="605"/>
        <end position="614"/>
    </location>
</feature>
<feature type="transmembrane region" description="Helical" evidence="9">
    <location>
        <begin position="31"/>
        <end position="50"/>
    </location>
</feature>
<evidence type="ECO:0000256" key="3">
    <source>
        <dbReference type="ARBA" id="ARBA00022448"/>
    </source>
</evidence>
<evidence type="ECO:0000313" key="10">
    <source>
        <dbReference type="EMBL" id="QSB04232.1"/>
    </source>
</evidence>
<feature type="transmembrane region" description="Helical" evidence="9">
    <location>
        <begin position="370"/>
        <end position="394"/>
    </location>
</feature>
<sequence>MTQPEETTTTQSPEEGPPPASARPRTLPIDFGVFGIAAAVILAIVVWGVVASENMFSVSGTALDWVTNSFGWLFIISANIFLVLAIVIAISRYGNIRLGKPDERPEFGTLTWIAMMFAAGMGIGLMFFGVAEPLSHFATTPPSVNAVPLTERAVEGAMVYTYFHWALHPWAIYAVVGLALAYATFRKGRGNSLSAAFQPLLGDKPSGVFVGKGIDLLAIFATVFGTATSLGLGALQVANGLEIVAGVDNNQYLPVIVIIGLTLAFVVSAFSGIHKGVKWLSTTNLILAAVVMFFVFVVGPTTYILDLWPSSIGSYLANLVGISNSTGIFTDAEWVSGWTIFYWAWWLSWAPFVGTFIARISRGRTIRQFVVGVLLVPSGASTLWFAIMGGTAIFEDLDGAGLTASLASEGQESALFGMLDQLPLAGLLSVLCMILIALYFVTSADSASLVLGSLSSRGSLLPKKALVVFWGSSIGAVAAVLLLSGGDEADGGLSALQQANILVALPFMIVMLALCVALMKELKSDPGANPLRSQLRQRGFREAIRTMVGEELDREENAERVERHRWRRGVMKPGMAPKPDPTDEGSVATDESNGDDNGSDNSGPKGDEPRSTNL</sequence>
<dbReference type="RefSeq" id="WP_213170232.1">
    <property type="nucleotide sequence ID" value="NZ_CP070496.1"/>
</dbReference>
<dbReference type="NCBIfam" id="TIGR00842">
    <property type="entry name" value="bcct"/>
    <property type="match status" value="1"/>
</dbReference>
<dbReference type="InterPro" id="IPR018093">
    <property type="entry name" value="BCCT_CS"/>
</dbReference>
<keyword evidence="6 9" id="KW-1133">Transmembrane helix</keyword>
<feature type="region of interest" description="Disordered" evidence="8">
    <location>
        <begin position="553"/>
        <end position="614"/>
    </location>
</feature>
<dbReference type="Proteomes" id="UP000662939">
    <property type="component" value="Chromosome"/>
</dbReference>
<feature type="transmembrane region" description="Helical" evidence="9">
    <location>
        <begin position="285"/>
        <end position="305"/>
    </location>
</feature>
<feature type="region of interest" description="Disordered" evidence="8">
    <location>
        <begin position="1"/>
        <end position="22"/>
    </location>
</feature>
<feature type="transmembrane region" description="Helical" evidence="9">
    <location>
        <begin position="465"/>
        <end position="486"/>
    </location>
</feature>
<dbReference type="PROSITE" id="PS01303">
    <property type="entry name" value="BCCT"/>
    <property type="match status" value="1"/>
</dbReference>
<gene>
    <name evidence="10" type="ORF">JQS30_10495</name>
</gene>
<dbReference type="GO" id="GO:0005886">
    <property type="term" value="C:plasma membrane"/>
    <property type="evidence" value="ECO:0007669"/>
    <property type="project" value="UniProtKB-SubCell"/>
</dbReference>
<keyword evidence="3" id="KW-0813">Transport</keyword>
<dbReference type="GO" id="GO:0022857">
    <property type="term" value="F:transmembrane transporter activity"/>
    <property type="evidence" value="ECO:0007669"/>
    <property type="project" value="InterPro"/>
</dbReference>
<feature type="transmembrane region" description="Helical" evidence="9">
    <location>
        <begin position="167"/>
        <end position="185"/>
    </location>
</feature>
<evidence type="ECO:0000256" key="1">
    <source>
        <dbReference type="ARBA" id="ARBA00004651"/>
    </source>
</evidence>
<keyword evidence="11" id="KW-1185">Reference proteome</keyword>
<keyword evidence="4" id="KW-1003">Cell membrane</keyword>
<comment type="subcellular location">
    <subcellularLocation>
        <location evidence="1">Cell membrane</location>
        <topology evidence="1">Multi-pass membrane protein</topology>
    </subcellularLocation>
</comment>
<accession>A0A895XK92</accession>
<keyword evidence="7 9" id="KW-0472">Membrane</keyword>
<dbReference type="PANTHER" id="PTHR30047">
    <property type="entry name" value="HIGH-AFFINITY CHOLINE TRANSPORT PROTEIN-RELATED"/>
    <property type="match status" value="1"/>
</dbReference>
<dbReference type="PANTHER" id="PTHR30047:SF7">
    <property type="entry name" value="HIGH-AFFINITY CHOLINE TRANSPORT PROTEIN"/>
    <property type="match status" value="1"/>
</dbReference>
<evidence type="ECO:0000313" key="11">
    <source>
        <dbReference type="Proteomes" id="UP000662939"/>
    </source>
</evidence>
<evidence type="ECO:0000256" key="4">
    <source>
        <dbReference type="ARBA" id="ARBA00022475"/>
    </source>
</evidence>
<name>A0A895XK92_9ACTN</name>